<dbReference type="EMBL" id="MH588545">
    <property type="protein sequence ID" value="AXQ68725.1"/>
    <property type="molecule type" value="Genomic_DNA"/>
</dbReference>
<organism evidence="1 2">
    <name type="scientific">Caulobacter phage CcrPW</name>
    <dbReference type="NCBI Taxonomy" id="2283271"/>
    <lineage>
        <taxon>Viruses</taxon>
        <taxon>Duplodnaviria</taxon>
        <taxon>Heunggongvirae</taxon>
        <taxon>Uroviricota</taxon>
        <taxon>Caudoviricetes</taxon>
        <taxon>Jeanschmidtviridae</taxon>
        <taxon>Colossusvirus</taxon>
        <taxon>Colossusvirus PW</taxon>
    </lineage>
</organism>
<dbReference type="Proteomes" id="UP000259026">
    <property type="component" value="Segment"/>
</dbReference>
<evidence type="ECO:0000313" key="1">
    <source>
        <dbReference type="EMBL" id="AXQ68725.1"/>
    </source>
</evidence>
<protein>
    <submittedName>
        <fullName evidence="1">RIIB lysis inhibitor</fullName>
    </submittedName>
</protein>
<sequence length="433" mass="49805">MTMTDKLPYMISGRGRPNARVGVLVNQRWRSFLLSSERGRQLEELLRAPVHDIEAISEIADAVQWVAKLSHGRVTVDETDRLRLDGKLIDYGLTGRISKLIEQGMSFVSLANFIERLSRNPDPSVAEDLYRFMEKGNLPLDEDGYLYGFKKVDDEYWSYNSGEHGKVQYLPGTSPNMRREDCDPNRHKTCSRGLHVCSFEYLKFWYPQRGRVLIIRVDPEHVTAIPADHDDQKLRCCELFVAGEIPEEDAKNHFKDIVDNRYRPVAEPADEIVDRVEEALAEERETHDSEWWGARGLEDGKTDGAKDANLGYDADWQNDFKFPEDAIELHEREWYQEGYEDGYREGYNSIVWTLERAIAVGKETGISRAKADYPDYDNTDTSEDTQRDSLVNYCERTAGEGEGGPEHPFVTAYDRALRDAYHTHFNAKADEDK</sequence>
<evidence type="ECO:0000313" key="2">
    <source>
        <dbReference type="Proteomes" id="UP000259026"/>
    </source>
</evidence>
<gene>
    <name evidence="1" type="ORF">CcrPW_gp186c</name>
</gene>
<reference evidence="1" key="1">
    <citation type="submission" date="2018-07" db="EMBL/GenBank/DDBJ databases">
        <authorList>
            <person name="Quirk P.G."/>
            <person name="Krulwich T.A."/>
        </authorList>
    </citation>
    <scope>NUCLEOTIDE SEQUENCE</scope>
</reference>
<proteinExistence type="predicted"/>
<name>A0A385ECJ0_9CAUD</name>
<accession>A0A385ECJ0</accession>
<reference evidence="1" key="2">
    <citation type="submission" date="2018-09" db="EMBL/GenBank/DDBJ databases">
        <title>Giant CbK-like Caulobacter bacteriophages have genetically divergent genomes.</title>
        <authorList>
            <person name="Wilson K."/>
            <person name="Ely B."/>
        </authorList>
    </citation>
    <scope>NUCLEOTIDE SEQUENCE [LARGE SCALE GENOMIC DNA]</scope>
</reference>
<keyword evidence="2" id="KW-1185">Reference proteome</keyword>